<protein>
    <submittedName>
        <fullName evidence="3">Uncharacterized protein</fullName>
    </submittedName>
</protein>
<dbReference type="RefSeq" id="WP_155515167.1">
    <property type="nucleotide sequence ID" value="NZ_CYXO01000011.1"/>
</dbReference>
<proteinExistence type="predicted"/>
<evidence type="ECO:0000313" key="4">
    <source>
        <dbReference type="Proteomes" id="UP000095597"/>
    </source>
</evidence>
<dbReference type="EMBL" id="CYXO01000011">
    <property type="protein sequence ID" value="CUN10199.1"/>
    <property type="molecule type" value="Genomic_DNA"/>
</dbReference>
<feature type="signal peptide" evidence="2">
    <location>
        <begin position="1"/>
        <end position="22"/>
    </location>
</feature>
<keyword evidence="2" id="KW-0732">Signal</keyword>
<sequence>MTKKKVILLVVAALFAVSGLTALPSGNITGGVGCIVIAAVCAYFGLKKKSAGKENENRTPAPAAASGSRVLDTIRTKVVGVTFNNEDGENRQDILSKMSGSEDITVEKYTYNGEPAAYVKWGDKVIGNLSAELAGDLARKYPKARYTAEILEISGGGYRRSGAI</sequence>
<name>A0A173U628_9FIRM</name>
<organism evidence="3 4">
    <name type="scientific">Dorea longicatena</name>
    <dbReference type="NCBI Taxonomy" id="88431"/>
    <lineage>
        <taxon>Bacteria</taxon>
        <taxon>Bacillati</taxon>
        <taxon>Bacillota</taxon>
        <taxon>Clostridia</taxon>
        <taxon>Lachnospirales</taxon>
        <taxon>Lachnospiraceae</taxon>
        <taxon>Dorea</taxon>
    </lineage>
</organism>
<dbReference type="PROSITE" id="PS51257">
    <property type="entry name" value="PROKAR_LIPOPROTEIN"/>
    <property type="match status" value="1"/>
</dbReference>
<dbReference type="AlphaFoldDB" id="A0A173U628"/>
<keyword evidence="1" id="KW-1133">Transmembrane helix</keyword>
<feature type="chain" id="PRO_5039136258" evidence="2">
    <location>
        <begin position="23"/>
        <end position="164"/>
    </location>
</feature>
<feature type="transmembrane region" description="Helical" evidence="1">
    <location>
        <begin position="28"/>
        <end position="46"/>
    </location>
</feature>
<dbReference type="Proteomes" id="UP000095597">
    <property type="component" value="Unassembled WGS sequence"/>
</dbReference>
<evidence type="ECO:0000313" key="3">
    <source>
        <dbReference type="EMBL" id="CUN10199.1"/>
    </source>
</evidence>
<dbReference type="OrthoDB" id="2046256at2"/>
<reference evidence="3 4" key="1">
    <citation type="submission" date="2015-09" db="EMBL/GenBank/DDBJ databases">
        <authorList>
            <consortium name="Pathogen Informatics"/>
        </authorList>
    </citation>
    <scope>NUCLEOTIDE SEQUENCE [LARGE SCALE GENOMIC DNA]</scope>
    <source>
        <strain evidence="3 4">2789STDY5834961</strain>
    </source>
</reference>
<accession>A0A173U628</accession>
<evidence type="ECO:0000256" key="1">
    <source>
        <dbReference type="SAM" id="Phobius"/>
    </source>
</evidence>
<keyword evidence="1" id="KW-0472">Membrane</keyword>
<gene>
    <name evidence="3" type="ORF">ERS852573_01932</name>
</gene>
<keyword evidence="1" id="KW-0812">Transmembrane</keyword>
<evidence type="ECO:0000256" key="2">
    <source>
        <dbReference type="SAM" id="SignalP"/>
    </source>
</evidence>